<dbReference type="VEuPathDB" id="VectorBase:HLOH_043828"/>
<feature type="compositionally biased region" description="Polar residues" evidence="1">
    <location>
        <begin position="30"/>
        <end position="44"/>
    </location>
</feature>
<accession>A0A9J6GT77</accession>
<evidence type="ECO:0000256" key="1">
    <source>
        <dbReference type="SAM" id="MobiDB-lite"/>
    </source>
</evidence>
<feature type="compositionally biased region" description="Basic and acidic residues" evidence="1">
    <location>
        <begin position="1"/>
        <end position="20"/>
    </location>
</feature>
<dbReference type="Proteomes" id="UP000821853">
    <property type="component" value="Unassembled WGS sequence"/>
</dbReference>
<name>A0A9J6GT77_HAELO</name>
<organism evidence="2 3">
    <name type="scientific">Haemaphysalis longicornis</name>
    <name type="common">Bush tick</name>
    <dbReference type="NCBI Taxonomy" id="44386"/>
    <lineage>
        <taxon>Eukaryota</taxon>
        <taxon>Metazoa</taxon>
        <taxon>Ecdysozoa</taxon>
        <taxon>Arthropoda</taxon>
        <taxon>Chelicerata</taxon>
        <taxon>Arachnida</taxon>
        <taxon>Acari</taxon>
        <taxon>Parasitiformes</taxon>
        <taxon>Ixodida</taxon>
        <taxon>Ixodoidea</taxon>
        <taxon>Ixodidae</taxon>
        <taxon>Haemaphysalinae</taxon>
        <taxon>Haemaphysalis</taxon>
    </lineage>
</organism>
<dbReference type="EMBL" id="JABSTR010000009">
    <property type="protein sequence ID" value="KAH9378717.1"/>
    <property type="molecule type" value="Genomic_DNA"/>
</dbReference>
<dbReference type="AlphaFoldDB" id="A0A9J6GT77"/>
<sequence length="134" mass="14720">MERIEALSKSKSKSSDDSIAKRKVAKRDTTCSTPAEPTQASSPTPITPQMLVAPPMTQAMTQNTNKETTAVAMEEGTAEPPFLRLSRRSIAMLPKISNQVNDLTQEWKTLKPNAGQLTVRSMTLEAKFKQQGND</sequence>
<comment type="caution">
    <text evidence="2">The sequence shown here is derived from an EMBL/GenBank/DDBJ whole genome shotgun (WGS) entry which is preliminary data.</text>
</comment>
<evidence type="ECO:0000313" key="3">
    <source>
        <dbReference type="Proteomes" id="UP000821853"/>
    </source>
</evidence>
<reference evidence="2 3" key="1">
    <citation type="journal article" date="2020" name="Cell">
        <title>Large-Scale Comparative Analyses of Tick Genomes Elucidate Their Genetic Diversity and Vector Capacities.</title>
        <authorList>
            <consortium name="Tick Genome and Microbiome Consortium (TIGMIC)"/>
            <person name="Jia N."/>
            <person name="Wang J."/>
            <person name="Shi W."/>
            <person name="Du L."/>
            <person name="Sun Y."/>
            <person name="Zhan W."/>
            <person name="Jiang J.F."/>
            <person name="Wang Q."/>
            <person name="Zhang B."/>
            <person name="Ji P."/>
            <person name="Bell-Sakyi L."/>
            <person name="Cui X.M."/>
            <person name="Yuan T.T."/>
            <person name="Jiang B.G."/>
            <person name="Yang W.F."/>
            <person name="Lam T.T."/>
            <person name="Chang Q.C."/>
            <person name="Ding S.J."/>
            <person name="Wang X.J."/>
            <person name="Zhu J.G."/>
            <person name="Ruan X.D."/>
            <person name="Zhao L."/>
            <person name="Wei J.T."/>
            <person name="Ye R.Z."/>
            <person name="Que T.C."/>
            <person name="Du C.H."/>
            <person name="Zhou Y.H."/>
            <person name="Cheng J.X."/>
            <person name="Dai P.F."/>
            <person name="Guo W.B."/>
            <person name="Han X.H."/>
            <person name="Huang E.J."/>
            <person name="Li L.F."/>
            <person name="Wei W."/>
            <person name="Gao Y.C."/>
            <person name="Liu J.Z."/>
            <person name="Shao H.Z."/>
            <person name="Wang X."/>
            <person name="Wang C.C."/>
            <person name="Yang T.C."/>
            <person name="Huo Q.B."/>
            <person name="Li W."/>
            <person name="Chen H.Y."/>
            <person name="Chen S.E."/>
            <person name="Zhou L.G."/>
            <person name="Ni X.B."/>
            <person name="Tian J.H."/>
            <person name="Sheng Y."/>
            <person name="Liu T."/>
            <person name="Pan Y.S."/>
            <person name="Xia L.Y."/>
            <person name="Li J."/>
            <person name="Zhao F."/>
            <person name="Cao W.C."/>
        </authorList>
    </citation>
    <scope>NUCLEOTIDE SEQUENCE [LARGE SCALE GENOMIC DNA]</scope>
    <source>
        <strain evidence="2">HaeL-2018</strain>
    </source>
</reference>
<keyword evidence="3" id="KW-1185">Reference proteome</keyword>
<gene>
    <name evidence="2" type="ORF">HPB48_008541</name>
</gene>
<feature type="region of interest" description="Disordered" evidence="1">
    <location>
        <begin position="1"/>
        <end position="51"/>
    </location>
</feature>
<evidence type="ECO:0000313" key="2">
    <source>
        <dbReference type="EMBL" id="KAH9378717.1"/>
    </source>
</evidence>
<proteinExistence type="predicted"/>
<protein>
    <submittedName>
        <fullName evidence="2">Uncharacterized protein</fullName>
    </submittedName>
</protein>